<dbReference type="EMBL" id="FOVD01000006">
    <property type="protein sequence ID" value="SFN63361.1"/>
    <property type="molecule type" value="Genomic_DNA"/>
</dbReference>
<protein>
    <submittedName>
        <fullName evidence="1">Uncharacterized protein</fullName>
    </submittedName>
</protein>
<dbReference type="Gene3D" id="1.10.10.60">
    <property type="entry name" value="Homeodomain-like"/>
    <property type="match status" value="1"/>
</dbReference>
<dbReference type="GO" id="GO:0043565">
    <property type="term" value="F:sequence-specific DNA binding"/>
    <property type="evidence" value="ECO:0007669"/>
    <property type="project" value="InterPro"/>
</dbReference>
<keyword evidence="2" id="KW-1185">Reference proteome</keyword>
<dbReference type="AlphaFoldDB" id="A0A1I5ALL2"/>
<sequence>MNLKDIHIGSLVKAKAEELGVPATRIMNFFNCTEAEIQEMYDQESIDTKKLLRWSKLLHFDFFRIYTGHLILYSPPSKTDRAIKLESSMLEFRKSVYTEEVKCFILNKILSGQMTTTEVLTKYKIPKTTLYKWIKKA</sequence>
<gene>
    <name evidence="1" type="ORF">SAMN05421594_3562</name>
</gene>
<dbReference type="Proteomes" id="UP000198769">
    <property type="component" value="Unassembled WGS sequence"/>
</dbReference>
<accession>A0A1I5ALL2</accession>
<organism evidence="1 2">
    <name type="scientific">Chryseobacterium oleae</name>
    <dbReference type="NCBI Taxonomy" id="491207"/>
    <lineage>
        <taxon>Bacteria</taxon>
        <taxon>Pseudomonadati</taxon>
        <taxon>Bacteroidota</taxon>
        <taxon>Flavobacteriia</taxon>
        <taxon>Flavobacteriales</taxon>
        <taxon>Weeksellaceae</taxon>
        <taxon>Chryseobacterium group</taxon>
        <taxon>Chryseobacterium</taxon>
    </lineage>
</organism>
<dbReference type="SUPFAM" id="SSF48295">
    <property type="entry name" value="TrpR-like"/>
    <property type="match status" value="1"/>
</dbReference>
<reference evidence="2" key="1">
    <citation type="submission" date="2016-10" db="EMBL/GenBank/DDBJ databases">
        <authorList>
            <person name="Varghese N."/>
            <person name="Submissions S."/>
        </authorList>
    </citation>
    <scope>NUCLEOTIDE SEQUENCE [LARGE SCALE GENOMIC DNA]</scope>
    <source>
        <strain evidence="2">DSM 25575</strain>
    </source>
</reference>
<evidence type="ECO:0000313" key="1">
    <source>
        <dbReference type="EMBL" id="SFN63361.1"/>
    </source>
</evidence>
<evidence type="ECO:0000313" key="2">
    <source>
        <dbReference type="Proteomes" id="UP000198769"/>
    </source>
</evidence>
<proteinExistence type="predicted"/>
<dbReference type="InterPro" id="IPR010921">
    <property type="entry name" value="Trp_repressor/repl_initiator"/>
</dbReference>
<name>A0A1I5ALL2_CHROL</name>
<dbReference type="RefSeq" id="WP_090025864.1">
    <property type="nucleotide sequence ID" value="NZ_FOVD01000006.1"/>
</dbReference>
<dbReference type="OrthoDB" id="799937at2"/>